<feature type="binding site" evidence="5">
    <location>
        <position position="440"/>
    </location>
    <ligand>
        <name>substrate</name>
    </ligand>
</feature>
<dbReference type="OrthoDB" id="9805159at2"/>
<feature type="binding site" evidence="5">
    <location>
        <position position="131"/>
    </location>
    <ligand>
        <name>substrate</name>
    </ligand>
</feature>
<dbReference type="InterPro" id="IPR013739">
    <property type="entry name" value="Beta_galactosidase_C"/>
</dbReference>
<comment type="similarity">
    <text evidence="1 4">Belongs to the glycosyl hydrolase 13 family. Sucrose phosphorylase subfamily.</text>
</comment>
<keyword evidence="8" id="KW-1185">Reference proteome</keyword>
<protein>
    <recommendedName>
        <fullName evidence="4">Sucrose phosphorylase</fullName>
        <ecNumber evidence="4">2.4.1.7</ecNumber>
    </recommendedName>
    <alternativeName>
        <fullName evidence="4">Sucrose glucosyltransferase</fullName>
    </alternativeName>
</protein>
<dbReference type="Pfam" id="PF08533">
    <property type="entry name" value="Glyco_hydro_42C"/>
    <property type="match status" value="1"/>
</dbReference>
<dbReference type="AlphaFoldDB" id="A0A0J8GH22"/>
<evidence type="ECO:0000313" key="8">
    <source>
        <dbReference type="Proteomes" id="UP000052258"/>
    </source>
</evidence>
<keyword evidence="2 4" id="KW-0328">Glycosyltransferase</keyword>
<dbReference type="CDD" id="cd11356">
    <property type="entry name" value="AmyAc_Sucrose_phosphorylase-like_1"/>
    <property type="match status" value="1"/>
</dbReference>
<evidence type="ECO:0000256" key="3">
    <source>
        <dbReference type="ARBA" id="ARBA00022679"/>
    </source>
</evidence>
<feature type="domain" description="Glycosyl hydrolase family 13 catalytic" evidence="6">
    <location>
        <begin position="64"/>
        <end position="477"/>
    </location>
</feature>
<evidence type="ECO:0000256" key="1">
    <source>
        <dbReference type="ARBA" id="ARBA00008452"/>
    </source>
</evidence>
<dbReference type="InterPro" id="IPR045857">
    <property type="entry name" value="O16G_dom_2"/>
</dbReference>
<dbReference type="InterPro" id="IPR016377">
    <property type="entry name" value="Sucrose_GGa_phosphorylase-rel"/>
</dbReference>
<proteinExistence type="inferred from homology"/>
<dbReference type="EC" id="2.4.1.7" evidence="4"/>
<accession>A0A0J8GH22</accession>
<dbReference type="SUPFAM" id="SSF51445">
    <property type="entry name" value="(Trans)glycosidases"/>
    <property type="match status" value="1"/>
</dbReference>
<evidence type="ECO:0000259" key="6">
    <source>
        <dbReference type="SMART" id="SM00642"/>
    </source>
</evidence>
<feature type="binding site" evidence="5">
    <location>
        <begin position="225"/>
        <end position="227"/>
    </location>
    <ligand>
        <name>substrate</name>
    </ligand>
</feature>
<evidence type="ECO:0000313" key="7">
    <source>
        <dbReference type="EMBL" id="KMT60023.1"/>
    </source>
</evidence>
<comment type="caution">
    <text evidence="7">The sequence shown here is derived from an EMBL/GenBank/DDBJ whole genome shotgun (WGS) entry which is preliminary data.</text>
</comment>
<dbReference type="GO" id="GO:0004565">
    <property type="term" value="F:beta-galactosidase activity"/>
    <property type="evidence" value="ECO:0007669"/>
    <property type="project" value="InterPro"/>
</dbReference>
<dbReference type="InterPro" id="IPR013780">
    <property type="entry name" value="Glyco_hydro_b"/>
</dbReference>
<feature type="binding site" evidence="5">
    <location>
        <position position="93"/>
    </location>
    <ligand>
        <name>substrate</name>
    </ligand>
</feature>
<organism evidence="7 8">
    <name type="scientific">Listeria fleischmannii 1991</name>
    <dbReference type="NCBI Taxonomy" id="1430899"/>
    <lineage>
        <taxon>Bacteria</taxon>
        <taxon>Bacillati</taxon>
        <taxon>Bacillota</taxon>
        <taxon>Bacilli</taxon>
        <taxon>Bacillales</taxon>
        <taxon>Listeriaceae</taxon>
        <taxon>Listeria</taxon>
    </lineage>
</organism>
<dbReference type="GO" id="GO:0006012">
    <property type="term" value="P:galactose metabolic process"/>
    <property type="evidence" value="ECO:0007669"/>
    <property type="project" value="InterPro"/>
</dbReference>
<dbReference type="GO" id="GO:0009018">
    <property type="term" value="F:sucrose phosphorylase activity"/>
    <property type="evidence" value="ECO:0007669"/>
    <property type="project" value="UniProtKB-EC"/>
</dbReference>
<dbReference type="Gene3D" id="2.60.40.1180">
    <property type="entry name" value="Golgi alpha-mannosidase II"/>
    <property type="match status" value="1"/>
</dbReference>
<evidence type="ECO:0000256" key="4">
    <source>
        <dbReference type="PIRNR" id="PIRNR003059"/>
    </source>
</evidence>
<dbReference type="SMART" id="SM00642">
    <property type="entry name" value="Aamy"/>
    <property type="match status" value="1"/>
</dbReference>
<evidence type="ECO:0000256" key="2">
    <source>
        <dbReference type="ARBA" id="ARBA00022676"/>
    </source>
</evidence>
<dbReference type="PANTHER" id="PTHR38784:SF1">
    <property type="entry name" value="SUCROSE PHOSPHORYLASE"/>
    <property type="match status" value="1"/>
</dbReference>
<dbReference type="PIRSF" id="PIRSF003059">
    <property type="entry name" value="Sucrose_phosphorylase"/>
    <property type="match status" value="1"/>
</dbReference>
<sequence length="562" mass="64758">MIDLKERLSRIYGADVACELGKRIETRILETKKKALYSKAEWDEKDVVLITYGDQFFKEDEKTLSTFQMFFDKYLKNAFELVHILPFYPYSSDDGFSVIDYKEVNPKLGDWREIKALANSTRLMFDFVCNHISKESHWFKEYLAGNPEYEAFFIDLPADTDLSQVTRPRATPLLTPFSKKDGSDVNIWTTFSDDQIDLNFENPEVLYQMVDVLLFYLEEGASYVRLDAVGFMWKEPGTTSIHLPKTHEIIKLFRQIVDMAKPGTVLITETNVPHRDNISYFGNNDEAQMVYQFPLPPLVLHAIKNGRASILSDWASKIETPFKQTTYFNFLASHDGIGLNPIRGIVPEDEILSLVHLLEEEGALVSYKENPDGTKSPYEVNVTYMDALNQKTDEDDLRLKRFLVAHSILLTIPGVPAVYVQSVLGSRNDYEGVEKTQHNRSINRKKYDYDVIASELAEETSLRHKTFDALTKLIQFRKNEPLFHPDIKMEVLDGGEALFVMKRVNSEEELIVLHNLTNEPAHFDIEEGSYMDILTGKSYRGSGTLKLDPYAFYWLKQTKEEQ</sequence>
<dbReference type="Gene3D" id="3.90.400.10">
    <property type="entry name" value="Oligo-1,6-glucosidase, Domain 2"/>
    <property type="match status" value="1"/>
</dbReference>
<reference evidence="7 8" key="1">
    <citation type="journal article" date="2015" name="Genome Biol. Evol.">
        <title>Comparative Genomics of Listeria Sensu Lato: Genus-Wide Differences in Evolutionary Dynamics and the Progressive Gain of Complex, Potentially Pathogenicity-Related Traits through Lateral Gene Transfer.</title>
        <authorList>
            <person name="Chiara M."/>
            <person name="Caruso M."/>
            <person name="D'Erchia A.M."/>
            <person name="Manzari C."/>
            <person name="Fraccalvieri R."/>
            <person name="Goffredo E."/>
            <person name="Latorre L."/>
            <person name="Miccolupo A."/>
            <person name="Padalino I."/>
            <person name="Santagada G."/>
            <person name="Chiocco D."/>
            <person name="Pesole G."/>
            <person name="Horner D.S."/>
            <person name="Parisi A."/>
        </authorList>
    </citation>
    <scope>NUCLEOTIDE SEQUENCE [LARGE SCALE GENOMIC DNA]</scope>
    <source>
        <strain evidence="7 8">1991</strain>
    </source>
</reference>
<dbReference type="PANTHER" id="PTHR38784">
    <property type="entry name" value="SUCROSE PHOSPHORYLASE"/>
    <property type="match status" value="1"/>
</dbReference>
<dbReference type="InterPro" id="IPR017853">
    <property type="entry name" value="GH"/>
</dbReference>
<evidence type="ECO:0000256" key="5">
    <source>
        <dbReference type="PIRSR" id="PIRSR003059-2"/>
    </source>
</evidence>
<dbReference type="Gene3D" id="3.20.20.80">
    <property type="entry name" value="Glycosidases"/>
    <property type="match status" value="1"/>
</dbReference>
<gene>
    <name evidence="7" type="ORF">X560_0949</name>
</gene>
<comment type="catalytic activity">
    <reaction evidence="4">
        <text>sucrose + phosphate = D-fructose + alpha-D-glucose 1-phosphate</text>
        <dbReference type="Rhea" id="RHEA:24048"/>
        <dbReference type="ChEBI" id="CHEBI:17992"/>
        <dbReference type="ChEBI" id="CHEBI:37721"/>
        <dbReference type="ChEBI" id="CHEBI:43474"/>
        <dbReference type="ChEBI" id="CHEBI:58601"/>
        <dbReference type="EC" id="2.4.1.7"/>
    </reaction>
</comment>
<name>A0A0J8GH22_9LIST</name>
<keyword evidence="3 4" id="KW-0808">Transferase</keyword>
<dbReference type="InterPro" id="IPR006047">
    <property type="entry name" value="GH13_cat_dom"/>
</dbReference>
<dbReference type="EMBL" id="AZHO01000011">
    <property type="protein sequence ID" value="KMT60023.1"/>
    <property type="molecule type" value="Genomic_DNA"/>
</dbReference>
<feature type="binding site" evidence="5">
    <location>
        <begin position="334"/>
        <end position="335"/>
    </location>
    <ligand>
        <name>substrate</name>
    </ligand>
</feature>
<dbReference type="RefSeq" id="WP_007476675.1">
    <property type="nucleotide sequence ID" value="NZ_KQ130613.1"/>
</dbReference>
<dbReference type="PATRIC" id="fig|1430899.3.peg.979"/>
<dbReference type="Pfam" id="PF00128">
    <property type="entry name" value="Alpha-amylase"/>
    <property type="match status" value="1"/>
</dbReference>
<dbReference type="Proteomes" id="UP000052258">
    <property type="component" value="Unassembled WGS sequence"/>
</dbReference>
<dbReference type="InterPro" id="IPR033746">
    <property type="entry name" value="GGa_phosphorylase"/>
</dbReference>